<reference evidence="1 2" key="1">
    <citation type="submission" date="2021-02" db="EMBL/GenBank/DDBJ databases">
        <title>Complete genome of Desulfoluna sp. strain ASN36.</title>
        <authorList>
            <person name="Takahashi A."/>
            <person name="Kojima H."/>
            <person name="Fukui M."/>
        </authorList>
    </citation>
    <scope>NUCLEOTIDE SEQUENCE [LARGE SCALE GENOMIC DNA]</scope>
    <source>
        <strain evidence="1 2">ASN36</strain>
    </source>
</reference>
<evidence type="ECO:0000313" key="1">
    <source>
        <dbReference type="EMBL" id="BCS94892.1"/>
    </source>
</evidence>
<organism evidence="1 2">
    <name type="scientific">Desulfoluna limicola</name>
    <dbReference type="NCBI Taxonomy" id="2810562"/>
    <lineage>
        <taxon>Bacteria</taxon>
        <taxon>Pseudomonadati</taxon>
        <taxon>Thermodesulfobacteriota</taxon>
        <taxon>Desulfobacteria</taxon>
        <taxon>Desulfobacterales</taxon>
        <taxon>Desulfolunaceae</taxon>
        <taxon>Desulfoluna</taxon>
    </lineage>
</organism>
<evidence type="ECO:0008006" key="3">
    <source>
        <dbReference type="Google" id="ProtNLM"/>
    </source>
</evidence>
<dbReference type="Proteomes" id="UP001320148">
    <property type="component" value="Chromosome"/>
</dbReference>
<dbReference type="RefSeq" id="WP_236891193.1">
    <property type="nucleotide sequence ID" value="NZ_AP024488.1"/>
</dbReference>
<accession>A0ABM7PCF8</accession>
<name>A0ABM7PCF8_9BACT</name>
<evidence type="ECO:0000313" key="2">
    <source>
        <dbReference type="Proteomes" id="UP001320148"/>
    </source>
</evidence>
<dbReference type="Pfam" id="PF10109">
    <property type="entry name" value="Phage_TAC_7"/>
    <property type="match status" value="1"/>
</dbReference>
<keyword evidence="2" id="KW-1185">Reference proteome</keyword>
<gene>
    <name evidence="1" type="ORF">DSLASN_05240</name>
</gene>
<sequence>MKITLTKPVIFDGNEIKEIDLDLDGLTGEDLAQAEREYLAMGGQMTSLTLSISYCQGLAARAANLPIEVTRSMSARDSNAIAMEVQLFLHGMEDQVPGKSA</sequence>
<dbReference type="InterPro" id="IPR019289">
    <property type="entry name" value="Phage_tail_E/E"/>
</dbReference>
<dbReference type="EMBL" id="AP024488">
    <property type="protein sequence ID" value="BCS94892.1"/>
    <property type="molecule type" value="Genomic_DNA"/>
</dbReference>
<protein>
    <recommendedName>
        <fullName evidence="3">Phage tail assembly protein</fullName>
    </recommendedName>
</protein>
<proteinExistence type="predicted"/>